<dbReference type="HOGENOM" id="CLU_2251423_0_0_1"/>
<dbReference type="EMBL" id="JH687560">
    <property type="protein sequence ID" value="EIN03618.1"/>
    <property type="molecule type" value="Genomic_DNA"/>
</dbReference>
<name>R7S052_PUNST</name>
<dbReference type="GeneID" id="18877644"/>
<organism evidence="2 3">
    <name type="scientific">Punctularia strigosozonata (strain HHB-11173)</name>
    <name type="common">White-rot fungus</name>
    <dbReference type="NCBI Taxonomy" id="741275"/>
    <lineage>
        <taxon>Eukaryota</taxon>
        <taxon>Fungi</taxon>
        <taxon>Dikarya</taxon>
        <taxon>Basidiomycota</taxon>
        <taxon>Agaricomycotina</taxon>
        <taxon>Agaricomycetes</taxon>
        <taxon>Corticiales</taxon>
        <taxon>Punctulariaceae</taxon>
        <taxon>Punctularia</taxon>
    </lineage>
</organism>
<gene>
    <name evidence="2" type="ORF">PUNSTDRAFT_123211</name>
</gene>
<sequence>MKPQTQDSPAIASSPALFPSLEFWRTGARSILAYRPSEATLRSRRNTDLKSTLGKPRDFVFSRLQPFLCLRSRFHEADPNTTPAAYSASRRNSAARIARQPSLR</sequence>
<dbReference type="RefSeq" id="XP_007389105.1">
    <property type="nucleotide sequence ID" value="XM_007389043.1"/>
</dbReference>
<evidence type="ECO:0000313" key="2">
    <source>
        <dbReference type="EMBL" id="EIN03618.1"/>
    </source>
</evidence>
<protein>
    <submittedName>
        <fullName evidence="2">Uncharacterized protein</fullName>
    </submittedName>
</protein>
<dbReference type="Proteomes" id="UP000054196">
    <property type="component" value="Unassembled WGS sequence"/>
</dbReference>
<reference evidence="3" key="1">
    <citation type="journal article" date="2012" name="Science">
        <title>The Paleozoic origin of enzymatic lignin decomposition reconstructed from 31 fungal genomes.</title>
        <authorList>
            <person name="Floudas D."/>
            <person name="Binder M."/>
            <person name="Riley R."/>
            <person name="Barry K."/>
            <person name="Blanchette R.A."/>
            <person name="Henrissat B."/>
            <person name="Martinez A.T."/>
            <person name="Otillar R."/>
            <person name="Spatafora J.W."/>
            <person name="Yadav J.S."/>
            <person name="Aerts A."/>
            <person name="Benoit I."/>
            <person name="Boyd A."/>
            <person name="Carlson A."/>
            <person name="Copeland A."/>
            <person name="Coutinho P.M."/>
            <person name="de Vries R.P."/>
            <person name="Ferreira P."/>
            <person name="Findley K."/>
            <person name="Foster B."/>
            <person name="Gaskell J."/>
            <person name="Glotzer D."/>
            <person name="Gorecki P."/>
            <person name="Heitman J."/>
            <person name="Hesse C."/>
            <person name="Hori C."/>
            <person name="Igarashi K."/>
            <person name="Jurgens J.A."/>
            <person name="Kallen N."/>
            <person name="Kersten P."/>
            <person name="Kohler A."/>
            <person name="Kuees U."/>
            <person name="Kumar T.K.A."/>
            <person name="Kuo A."/>
            <person name="LaButti K."/>
            <person name="Larrondo L.F."/>
            <person name="Lindquist E."/>
            <person name="Ling A."/>
            <person name="Lombard V."/>
            <person name="Lucas S."/>
            <person name="Lundell T."/>
            <person name="Martin R."/>
            <person name="McLaughlin D.J."/>
            <person name="Morgenstern I."/>
            <person name="Morin E."/>
            <person name="Murat C."/>
            <person name="Nagy L.G."/>
            <person name="Nolan M."/>
            <person name="Ohm R.A."/>
            <person name="Patyshakuliyeva A."/>
            <person name="Rokas A."/>
            <person name="Ruiz-Duenas F.J."/>
            <person name="Sabat G."/>
            <person name="Salamov A."/>
            <person name="Samejima M."/>
            <person name="Schmutz J."/>
            <person name="Slot J.C."/>
            <person name="St John F."/>
            <person name="Stenlid J."/>
            <person name="Sun H."/>
            <person name="Sun S."/>
            <person name="Syed K."/>
            <person name="Tsang A."/>
            <person name="Wiebenga A."/>
            <person name="Young D."/>
            <person name="Pisabarro A."/>
            <person name="Eastwood D.C."/>
            <person name="Martin F."/>
            <person name="Cullen D."/>
            <person name="Grigoriev I.V."/>
            <person name="Hibbett D.S."/>
        </authorList>
    </citation>
    <scope>NUCLEOTIDE SEQUENCE [LARGE SCALE GENOMIC DNA]</scope>
    <source>
        <strain evidence="3">HHB-11173 SS5</strain>
    </source>
</reference>
<keyword evidence="3" id="KW-1185">Reference proteome</keyword>
<dbReference type="AlphaFoldDB" id="R7S052"/>
<proteinExistence type="predicted"/>
<feature type="compositionally biased region" description="Low complexity" evidence="1">
    <location>
        <begin position="84"/>
        <end position="104"/>
    </location>
</feature>
<dbReference type="KEGG" id="psq:PUNSTDRAFT_123211"/>
<evidence type="ECO:0000313" key="3">
    <source>
        <dbReference type="Proteomes" id="UP000054196"/>
    </source>
</evidence>
<accession>R7S052</accession>
<feature type="region of interest" description="Disordered" evidence="1">
    <location>
        <begin position="78"/>
        <end position="104"/>
    </location>
</feature>
<evidence type="ECO:0000256" key="1">
    <source>
        <dbReference type="SAM" id="MobiDB-lite"/>
    </source>
</evidence>